<organism evidence="1 2">
    <name type="scientific">Paraglaciecola hydrolytica</name>
    <dbReference type="NCBI Taxonomy" id="1799789"/>
    <lineage>
        <taxon>Bacteria</taxon>
        <taxon>Pseudomonadati</taxon>
        <taxon>Pseudomonadota</taxon>
        <taxon>Gammaproteobacteria</taxon>
        <taxon>Alteromonadales</taxon>
        <taxon>Alteromonadaceae</taxon>
        <taxon>Paraglaciecola</taxon>
    </lineage>
</organism>
<evidence type="ECO:0008006" key="3">
    <source>
        <dbReference type="Google" id="ProtNLM"/>
    </source>
</evidence>
<evidence type="ECO:0000313" key="1">
    <source>
        <dbReference type="EMBL" id="KXI30369.1"/>
    </source>
</evidence>
<accession>A0A136A570</accession>
<dbReference type="OrthoDB" id="5764299at2"/>
<dbReference type="EMBL" id="LSNE01000003">
    <property type="protein sequence ID" value="KXI30369.1"/>
    <property type="molecule type" value="Genomic_DNA"/>
</dbReference>
<proteinExistence type="predicted"/>
<dbReference type="RefSeq" id="WP_068374681.1">
    <property type="nucleotide sequence ID" value="NZ_LSNE01000003.1"/>
</dbReference>
<name>A0A136A570_9ALTE</name>
<comment type="caution">
    <text evidence="1">The sequence shown here is derived from an EMBL/GenBank/DDBJ whole genome shotgun (WGS) entry which is preliminary data.</text>
</comment>
<dbReference type="STRING" id="1799789.AX660_10375"/>
<protein>
    <recommendedName>
        <fullName evidence="3">Solute-binding protein family 3/N-terminal domain-containing protein</fullName>
    </recommendedName>
</protein>
<sequence length="292" mass="33261">MPTPLILLLYLFALIAGFCGAEPTVHSVKYMVDSQDYADAINLKIATNTLEESNLLLMQQLGTRYQHEYASLARIQYFMDQGQAVCVPNKLKTSERASKYIFSYPVNLYLSHLLYQLATNQALAPEVLTEEGELKSLNSLFTDFPSKTILLPFKRSFGPMLDKQIALLPDVNKLIYQGGDLHESEIEMFIKQRGDFLLTYPATIFANKKSFGDIAIRGYAIANNPKYTVSRIMCADSPATRTHIEQINQALHVLYAQPELLDIHLKWAPPTTHEQIKIYYQQVTQEFRQTLQ</sequence>
<dbReference type="AlphaFoldDB" id="A0A136A570"/>
<gene>
    <name evidence="1" type="ORF">AX660_10375</name>
</gene>
<keyword evidence="2" id="KW-1185">Reference proteome</keyword>
<dbReference type="Proteomes" id="UP000070299">
    <property type="component" value="Unassembled WGS sequence"/>
</dbReference>
<reference evidence="2" key="1">
    <citation type="submission" date="2016-02" db="EMBL/GenBank/DDBJ databases">
        <authorList>
            <person name="Schultz-Johansen M."/>
            <person name="Glaring M.A."/>
            <person name="Bech P.K."/>
            <person name="Stougaard P."/>
        </authorList>
    </citation>
    <scope>NUCLEOTIDE SEQUENCE [LARGE SCALE GENOMIC DNA]</scope>
    <source>
        <strain evidence="2">S66</strain>
    </source>
</reference>
<evidence type="ECO:0000313" key="2">
    <source>
        <dbReference type="Proteomes" id="UP000070299"/>
    </source>
</evidence>
<dbReference type="SUPFAM" id="SSF53850">
    <property type="entry name" value="Periplasmic binding protein-like II"/>
    <property type="match status" value="1"/>
</dbReference>